<dbReference type="InterPro" id="IPR036134">
    <property type="entry name" value="Crypto/Photolyase_FAD-like_sf"/>
</dbReference>
<dbReference type="Pfam" id="PF03441">
    <property type="entry name" value="FAD_binding_7"/>
    <property type="match status" value="1"/>
</dbReference>
<keyword evidence="5" id="KW-0157">Chromophore</keyword>
<dbReference type="SUPFAM" id="SSF48173">
    <property type="entry name" value="Cryptochrome/photolyase FAD-binding domain"/>
    <property type="match status" value="2"/>
</dbReference>
<feature type="compositionally biased region" description="Low complexity" evidence="6">
    <location>
        <begin position="531"/>
        <end position="544"/>
    </location>
</feature>
<dbReference type="SUPFAM" id="SSF52425">
    <property type="entry name" value="Cryptochrome/photolyase, N-terminal domain"/>
    <property type="match status" value="1"/>
</dbReference>
<feature type="region of interest" description="Disordered" evidence="6">
    <location>
        <begin position="651"/>
        <end position="731"/>
    </location>
</feature>
<evidence type="ECO:0000256" key="4">
    <source>
        <dbReference type="ARBA" id="ARBA00022827"/>
    </source>
</evidence>
<dbReference type="Proteomes" id="UP001244341">
    <property type="component" value="Chromosome 7b"/>
</dbReference>
<reference evidence="8 9" key="1">
    <citation type="submission" date="2023-05" db="EMBL/GenBank/DDBJ databases">
        <title>A 100% complete, gapless, phased diploid assembly of the Scenedesmus obliquus UTEX 3031 genome.</title>
        <authorList>
            <person name="Biondi T.C."/>
            <person name="Hanschen E.R."/>
            <person name="Kwon T."/>
            <person name="Eng W."/>
            <person name="Kruse C.P.S."/>
            <person name="Koehler S.I."/>
            <person name="Kunde Y."/>
            <person name="Gleasner C.D."/>
            <person name="You Mak K.T."/>
            <person name="Polle J."/>
            <person name="Hovde B.T."/>
            <person name="Starkenburg S.R."/>
        </authorList>
    </citation>
    <scope>NUCLEOTIDE SEQUENCE [LARGE SCALE GENOMIC DNA]</scope>
    <source>
        <strain evidence="8 9">DOE0152z</strain>
    </source>
</reference>
<dbReference type="InterPro" id="IPR002081">
    <property type="entry name" value="Cryptochrome/DNA_photolyase_1"/>
</dbReference>
<keyword evidence="4" id="KW-0274">FAD</keyword>
<accession>A0ABY8U7C1</accession>
<evidence type="ECO:0000313" key="8">
    <source>
        <dbReference type="EMBL" id="WIA16538.1"/>
    </source>
</evidence>
<name>A0ABY8U7C1_TETOB</name>
<dbReference type="Pfam" id="PF00875">
    <property type="entry name" value="DNA_photolyase"/>
    <property type="match status" value="1"/>
</dbReference>
<dbReference type="PANTHER" id="PTHR11455:SF18">
    <property type="entry name" value="SI:CH1073-390K14.1"/>
    <property type="match status" value="1"/>
</dbReference>
<keyword evidence="3" id="KW-0285">Flavoprotein</keyword>
<dbReference type="EMBL" id="CP126214">
    <property type="protein sequence ID" value="WIA16538.1"/>
    <property type="molecule type" value="Genomic_DNA"/>
</dbReference>
<sequence>MAQLNVAIVWFRRDLRLYDNPALVAALNSARTVIPLYIWAPEEEGQFQPGRQTRWWSKHSVMCIAQSLEQLGSRLVIRRARESVEGLKAFITETGAEAVFFNHLYDSISMVRDQQVKDDLRSNRILVSSFNADLLYEPWEVLDEQQQPYTTFKSYWDRCLAMPYAPPLPLPEPTGPLPAVPEHYSSMSVHEVDWFFTREQEASTEALTHRWDPAGSAAVARLEAFLEQGLPSFEHDRAKTNCESTTMLSPWIHFGSISTQTCLTCGLPSFEHDRAKTDRESTTMLSPWIHFGSISVRHIYYRVAQKHAEWQAAGRDKGRSCLDFLQQMGYREYSRYLAFHFPFITERSMLAHLRAVPWRLDQDAFKAWRQGLTGYPLVDAGMRQLWSMGWCHNRVRVVASHFMVKHLLLPWQWGLKHLWDCQIDADLECDALGWQYVSGCLSDAHPFSYMIDMEQEWRRFDPDGHYVRRWLPVLSQLPNEFIHQPWAAPPEVLEDAGVELGFNYPWPIIAPDAAKEGVALASAVVERCAPSSGSSGSSSGTGYSLTPHKEPYRPPTDPSLMSSFLAASQLEPSSWRDKLPPLYIHSATGHPLSLRHSAQQRPMWGPSMQQQDGTGFDHMGRFYGLYRGRMGQQQLLLGPAAAAAAAGAKRGLRQGSGGSGELSGGTFAGGDGELSYSQIDSESGDNGAALMEDVSSSAAGSQELRWQQQQQQCEVEVEDGDSSELLPGSGGKRFKLQQQLGAGAFGGGGSSGGGRAESSELLVVPSVSAGGGVGADGLLAGGFGGRMRFDAAAAAGGDEDADMMDDDYEEDEEHQARRYYAGRQMHGRRFVARPAASLSTACSHFKGGAGAGALDDGAVESIGEDDVMQQVEQQQQQQRGDEKLLLVAEAARLQDLQLEASSRPRQ</sequence>
<evidence type="ECO:0000256" key="6">
    <source>
        <dbReference type="SAM" id="MobiDB-lite"/>
    </source>
</evidence>
<keyword evidence="9" id="KW-1185">Reference proteome</keyword>
<dbReference type="PANTHER" id="PTHR11455">
    <property type="entry name" value="CRYPTOCHROME"/>
    <property type="match status" value="1"/>
</dbReference>
<dbReference type="InterPro" id="IPR006050">
    <property type="entry name" value="DNA_photolyase_N"/>
</dbReference>
<comment type="cofactor">
    <cofactor evidence="1">
        <name>FAD</name>
        <dbReference type="ChEBI" id="CHEBI:57692"/>
    </cofactor>
</comment>
<gene>
    <name evidence="8" type="ORF">OEZ85_013213</name>
</gene>
<dbReference type="PROSITE" id="PS51645">
    <property type="entry name" value="PHR_CRY_ALPHA_BETA"/>
    <property type="match status" value="1"/>
</dbReference>
<dbReference type="PROSITE" id="PS00394">
    <property type="entry name" value="DNA_PHOTOLYASES_1_1"/>
    <property type="match status" value="1"/>
</dbReference>
<dbReference type="InterPro" id="IPR018394">
    <property type="entry name" value="DNA_photolyase_1_CS_C"/>
</dbReference>
<feature type="region of interest" description="Disordered" evidence="6">
    <location>
        <begin position="530"/>
        <end position="560"/>
    </location>
</feature>
<protein>
    <recommendedName>
        <fullName evidence="7">Photolyase/cryptochrome alpha/beta domain-containing protein</fullName>
    </recommendedName>
</protein>
<dbReference type="Gene3D" id="1.10.579.10">
    <property type="entry name" value="DNA Cyclobutane Dipyrimidine Photolyase, subunit A, domain 3"/>
    <property type="match status" value="1"/>
</dbReference>
<dbReference type="PRINTS" id="PR00147">
    <property type="entry name" value="DNAPHOTLYASE"/>
</dbReference>
<evidence type="ECO:0000259" key="7">
    <source>
        <dbReference type="PROSITE" id="PS51645"/>
    </source>
</evidence>
<dbReference type="InterPro" id="IPR036155">
    <property type="entry name" value="Crypto/Photolyase_N_sf"/>
</dbReference>
<proteinExistence type="inferred from homology"/>
<evidence type="ECO:0000313" key="9">
    <source>
        <dbReference type="Proteomes" id="UP001244341"/>
    </source>
</evidence>
<comment type="similarity">
    <text evidence="2">Belongs to the DNA photolyase class-1 family.</text>
</comment>
<feature type="compositionally biased region" description="Gly residues" evidence="6">
    <location>
        <begin position="654"/>
        <end position="672"/>
    </location>
</feature>
<organism evidence="8 9">
    <name type="scientific">Tetradesmus obliquus</name>
    <name type="common">Green alga</name>
    <name type="synonym">Acutodesmus obliquus</name>
    <dbReference type="NCBI Taxonomy" id="3088"/>
    <lineage>
        <taxon>Eukaryota</taxon>
        <taxon>Viridiplantae</taxon>
        <taxon>Chlorophyta</taxon>
        <taxon>core chlorophytes</taxon>
        <taxon>Chlorophyceae</taxon>
        <taxon>CS clade</taxon>
        <taxon>Sphaeropleales</taxon>
        <taxon>Scenedesmaceae</taxon>
        <taxon>Tetradesmus</taxon>
    </lineage>
</organism>
<evidence type="ECO:0000256" key="1">
    <source>
        <dbReference type="ARBA" id="ARBA00001974"/>
    </source>
</evidence>
<dbReference type="Gene3D" id="3.40.50.620">
    <property type="entry name" value="HUPs"/>
    <property type="match status" value="1"/>
</dbReference>
<evidence type="ECO:0000256" key="5">
    <source>
        <dbReference type="ARBA" id="ARBA00022991"/>
    </source>
</evidence>
<feature type="domain" description="Photolyase/cryptochrome alpha/beta" evidence="7">
    <location>
        <begin position="5"/>
        <end position="135"/>
    </location>
</feature>
<feature type="compositionally biased region" description="Polar residues" evidence="6">
    <location>
        <begin position="694"/>
        <end position="706"/>
    </location>
</feature>
<dbReference type="InterPro" id="IPR014729">
    <property type="entry name" value="Rossmann-like_a/b/a_fold"/>
</dbReference>
<evidence type="ECO:0000256" key="2">
    <source>
        <dbReference type="ARBA" id="ARBA00005862"/>
    </source>
</evidence>
<dbReference type="InterPro" id="IPR005101">
    <property type="entry name" value="Cryptochr/Photolyase_FAD-bd"/>
</dbReference>
<dbReference type="Gene3D" id="1.25.40.80">
    <property type="match status" value="2"/>
</dbReference>
<evidence type="ECO:0000256" key="3">
    <source>
        <dbReference type="ARBA" id="ARBA00022630"/>
    </source>
</evidence>